<dbReference type="EMBL" id="KR080197">
    <property type="protein sequence ID" value="AKF14495.1"/>
    <property type="molecule type" value="Genomic_DNA"/>
</dbReference>
<sequence length="45" mass="5219">MMHRNDDPAWNALMWEGRHAYGDEYEPPAGYVGRHRAGDQDDTDN</sequence>
<dbReference type="RefSeq" id="YP_009204249.1">
    <property type="nucleotide sequence ID" value="NC_028861.1"/>
</dbReference>
<evidence type="ECO:0000256" key="1">
    <source>
        <dbReference type="SAM" id="MobiDB-lite"/>
    </source>
</evidence>
<proteinExistence type="predicted"/>
<feature type="region of interest" description="Disordered" evidence="1">
    <location>
        <begin position="25"/>
        <end position="45"/>
    </location>
</feature>
<reference evidence="2 3" key="1">
    <citation type="journal article" date="2015" name="Genome Announc.">
        <title>Genome Sequences of Cluster G Mycobacteriophages Cambiare, FlagStaff, and MOOREtheMARYer.</title>
        <authorList>
            <person name="Pope W.H."/>
            <person name="Augustine D.A."/>
            <person name="Carroll D.C."/>
            <person name="Duncan J.C."/>
            <person name="Harwi K.M."/>
            <person name="Howry R."/>
            <person name="Jagessar B."/>
            <person name="Lum B.A."/>
            <person name="Meinert J.W."/>
            <person name="Migliozzi J.S."/>
            <person name="Milliken K.A."/>
            <person name="Mitchell C.J."/>
            <person name="Nalatwad A.S."/>
            <person name="Orlandini K.C."/>
            <person name="Rhein M.J."/>
            <person name="Saravanan V."/>
            <person name="Seese B.A."/>
            <person name="Schiebel J.G."/>
            <person name="Thomas K.B."/>
            <person name="Adkins N.L."/>
            <person name="Cohen K.L."/>
            <person name="Iyengar V.B."/>
            <person name="Kim H."/>
            <person name="Kramer Z.J."/>
            <person name="Montgomery M.T."/>
            <person name="Schafer C.E."/>
            <person name="Wilkes K.E."/>
            <person name="Grubb S.R."/>
            <person name="Warner M.H."/>
            <person name="Bowman C.A."/>
            <person name="Russell D.A."/>
            <person name="Hatfull G.F."/>
        </authorList>
    </citation>
    <scope>NUCLEOTIDE SEQUENCE [LARGE SCALE GENOMIC DNA]</scope>
</reference>
<protein>
    <submittedName>
        <fullName evidence="2">Uncharacterized protein</fullName>
    </submittedName>
</protein>
<gene>
    <name evidence="2" type="primary">58</name>
    <name evidence="2" type="ORF">SEA_FLAGSTAFF_58</name>
</gene>
<dbReference type="KEGG" id="vg:26630840"/>
<dbReference type="Proteomes" id="UP000203806">
    <property type="component" value="Segment"/>
</dbReference>
<keyword evidence="3" id="KW-1185">Reference proteome</keyword>
<organism evidence="2 3">
    <name type="scientific">Mycobacterium phage FlagStaff</name>
    <dbReference type="NCBI Taxonomy" id="1647304"/>
    <lineage>
        <taxon>Viruses</taxon>
        <taxon>Duplodnaviria</taxon>
        <taxon>Heunggongvirae</taxon>
        <taxon>Uroviricota</taxon>
        <taxon>Caudoviricetes</taxon>
        <taxon>Gclasvirinae</taxon>
        <taxon>Avocadovirus</taxon>
        <taxon>Avocadovirus flagstaff</taxon>
    </lineage>
</organism>
<name>A0A0F6YRV0_9CAUD</name>
<dbReference type="GeneID" id="26630840"/>
<accession>A0A0F6YRV0</accession>
<evidence type="ECO:0000313" key="3">
    <source>
        <dbReference type="Proteomes" id="UP000203806"/>
    </source>
</evidence>
<evidence type="ECO:0000313" key="2">
    <source>
        <dbReference type="EMBL" id="AKF14495.1"/>
    </source>
</evidence>